<organism evidence="2 3">
    <name type="scientific">Colocasia esculenta</name>
    <name type="common">Wild taro</name>
    <name type="synonym">Arum esculentum</name>
    <dbReference type="NCBI Taxonomy" id="4460"/>
    <lineage>
        <taxon>Eukaryota</taxon>
        <taxon>Viridiplantae</taxon>
        <taxon>Streptophyta</taxon>
        <taxon>Embryophyta</taxon>
        <taxon>Tracheophyta</taxon>
        <taxon>Spermatophyta</taxon>
        <taxon>Magnoliopsida</taxon>
        <taxon>Liliopsida</taxon>
        <taxon>Araceae</taxon>
        <taxon>Aroideae</taxon>
        <taxon>Colocasieae</taxon>
        <taxon>Colocasia</taxon>
    </lineage>
</organism>
<dbReference type="Proteomes" id="UP000652761">
    <property type="component" value="Unassembled WGS sequence"/>
</dbReference>
<reference evidence="2" key="1">
    <citation type="submission" date="2017-07" db="EMBL/GenBank/DDBJ databases">
        <title>Taro Niue Genome Assembly and Annotation.</title>
        <authorList>
            <person name="Atibalentja N."/>
            <person name="Keating K."/>
            <person name="Fields C.J."/>
        </authorList>
    </citation>
    <scope>NUCLEOTIDE SEQUENCE</scope>
    <source>
        <strain evidence="2">Niue_2</strain>
        <tissue evidence="2">Leaf</tissue>
    </source>
</reference>
<gene>
    <name evidence="2" type="ORF">Taro_057023</name>
</gene>
<dbReference type="AlphaFoldDB" id="A0A843XXV4"/>
<dbReference type="EMBL" id="NMUH01018823">
    <property type="protein sequence ID" value="MQM23953.1"/>
    <property type="molecule type" value="Genomic_DNA"/>
</dbReference>
<feature type="compositionally biased region" description="Basic and acidic residues" evidence="1">
    <location>
        <begin position="11"/>
        <end position="24"/>
    </location>
</feature>
<feature type="region of interest" description="Disordered" evidence="1">
    <location>
        <begin position="1"/>
        <end position="35"/>
    </location>
</feature>
<evidence type="ECO:0000313" key="3">
    <source>
        <dbReference type="Proteomes" id="UP000652761"/>
    </source>
</evidence>
<evidence type="ECO:0000256" key="1">
    <source>
        <dbReference type="SAM" id="MobiDB-lite"/>
    </source>
</evidence>
<evidence type="ECO:0000313" key="2">
    <source>
        <dbReference type="EMBL" id="MQM23953.1"/>
    </source>
</evidence>
<sequence length="68" mass="7751">MATVTQISKRKAPEIGDGREEKSRRTTRRPWESMGRGEMQWFSAALKETSIRCKPLAAIAEKVEQRCA</sequence>
<keyword evidence="3" id="KW-1185">Reference proteome</keyword>
<accession>A0A843XXV4</accession>
<name>A0A843XXV4_COLES</name>
<protein>
    <submittedName>
        <fullName evidence="2">Uncharacterized protein</fullName>
    </submittedName>
</protein>
<proteinExistence type="predicted"/>
<comment type="caution">
    <text evidence="2">The sequence shown here is derived from an EMBL/GenBank/DDBJ whole genome shotgun (WGS) entry which is preliminary data.</text>
</comment>